<dbReference type="AlphaFoldDB" id="A0A428MVQ8"/>
<dbReference type="Proteomes" id="UP000275076">
    <property type="component" value="Unassembled WGS sequence"/>
</dbReference>
<protein>
    <submittedName>
        <fullName evidence="1">Spore coat protein</fullName>
    </submittedName>
</protein>
<organism evidence="1 2">
    <name type="scientific">Salibacterium salarium</name>
    <dbReference type="NCBI Taxonomy" id="284579"/>
    <lineage>
        <taxon>Bacteria</taxon>
        <taxon>Bacillati</taxon>
        <taxon>Bacillota</taxon>
        <taxon>Bacilli</taxon>
        <taxon>Bacillales</taxon>
        <taxon>Bacillaceae</taxon>
    </lineage>
</organism>
<name>A0A428MVQ8_9BACI</name>
<keyword evidence="1" id="KW-0946">Virion</keyword>
<evidence type="ECO:0000313" key="1">
    <source>
        <dbReference type="EMBL" id="RSL30217.1"/>
    </source>
</evidence>
<dbReference type="OrthoDB" id="1655185at2"/>
<comment type="caution">
    <text evidence="1">The sequence shown here is derived from an EMBL/GenBank/DDBJ whole genome shotgun (WGS) entry which is preliminary data.</text>
</comment>
<dbReference type="RefSeq" id="WP_125561128.1">
    <property type="nucleotide sequence ID" value="NZ_RBVX01000041.1"/>
</dbReference>
<keyword evidence="2" id="KW-1185">Reference proteome</keyword>
<proteinExistence type="predicted"/>
<dbReference type="EMBL" id="RBVX01000041">
    <property type="protein sequence ID" value="RSL30217.1"/>
    <property type="molecule type" value="Genomic_DNA"/>
</dbReference>
<dbReference type="Pfam" id="PF10612">
    <property type="entry name" value="Spore-coat_CotZ"/>
    <property type="match status" value="1"/>
</dbReference>
<evidence type="ECO:0000313" key="2">
    <source>
        <dbReference type="Proteomes" id="UP000275076"/>
    </source>
</evidence>
<gene>
    <name evidence="1" type="ORF">D7Z54_27395</name>
</gene>
<accession>A0A428MVQ8</accession>
<reference evidence="1 2" key="1">
    <citation type="submission" date="2018-10" db="EMBL/GenBank/DDBJ databases">
        <title>Draft genome sequence of Bacillus salarius IM0101, isolated from a hypersaline soil in Inner Mongolia, China.</title>
        <authorList>
            <person name="Yamprayoonswat W."/>
            <person name="Boonvisut S."/>
            <person name="Jumpathong W."/>
            <person name="Sittihan S."/>
            <person name="Ruangsuj P."/>
            <person name="Wanthongcharoen S."/>
            <person name="Thongpramul N."/>
            <person name="Pimmason S."/>
            <person name="Yu B."/>
            <person name="Yasawong M."/>
        </authorList>
    </citation>
    <scope>NUCLEOTIDE SEQUENCE [LARGE SCALE GENOMIC DNA]</scope>
    <source>
        <strain evidence="1 2">IM0101</strain>
    </source>
</reference>
<dbReference type="InterPro" id="IPR019593">
    <property type="entry name" value="Spore_coat_protein_Z/Y"/>
</dbReference>
<keyword evidence="1" id="KW-0167">Capsid protein</keyword>
<sequence length="160" mass="17862">MGCRKHDEESGSCVCDAVTAIKKAQDEVDNNGRGDCRNNCFNSLLSPNGNNNGLDTVPFILQTKKGEYFYSVGAIGRNDCFQTIFFRVESVDEDNCCATLSMLRPDSDLDFDKCCVDPTSICDVDELERTRYCIEVDLDCFCTIQCLDPDLVGDIDHHCK</sequence>